<gene>
    <name evidence="2" type="ORF">J3998_00380</name>
</gene>
<dbReference type="EMBL" id="JAGETV010000001">
    <property type="protein sequence ID" value="MBO1926018.1"/>
    <property type="molecule type" value="Genomic_DNA"/>
</dbReference>
<keyword evidence="1" id="KW-1133">Transmembrane helix</keyword>
<evidence type="ECO:0000256" key="1">
    <source>
        <dbReference type="SAM" id="Phobius"/>
    </source>
</evidence>
<comment type="caution">
    <text evidence="2">The sequence shown here is derived from an EMBL/GenBank/DDBJ whole genome shotgun (WGS) entry which is preliminary data.</text>
</comment>
<evidence type="ECO:0000313" key="2">
    <source>
        <dbReference type="EMBL" id="MBO1926018.1"/>
    </source>
</evidence>
<reference evidence="2 3" key="1">
    <citation type="submission" date="2021-03" db="EMBL/GenBank/DDBJ databases">
        <title>Thiomicrorhabdus sp.nov.,novel sulfur-oxidizing bacteria isolated from coastal sediment.</title>
        <authorList>
            <person name="Liu X."/>
        </authorList>
    </citation>
    <scope>NUCLEOTIDE SEQUENCE [LARGE SCALE GENOMIC DNA]</scope>
    <source>
        <strain evidence="2 3">6S2-11</strain>
    </source>
</reference>
<proteinExistence type="predicted"/>
<dbReference type="RefSeq" id="WP_208146144.1">
    <property type="nucleotide sequence ID" value="NZ_JAGETV010000001.1"/>
</dbReference>
<accession>A0ABS3Q1L7</accession>
<organism evidence="2 3">
    <name type="scientific">Thiomicrorhabdus marina</name>
    <dbReference type="NCBI Taxonomy" id="2818442"/>
    <lineage>
        <taxon>Bacteria</taxon>
        <taxon>Pseudomonadati</taxon>
        <taxon>Pseudomonadota</taxon>
        <taxon>Gammaproteobacteria</taxon>
        <taxon>Thiotrichales</taxon>
        <taxon>Piscirickettsiaceae</taxon>
        <taxon>Thiomicrorhabdus</taxon>
    </lineage>
</organism>
<keyword evidence="1" id="KW-0472">Membrane</keyword>
<sequence>MKKFIANKDLLKDFFQAITYFVFIAGLLKLAMPSLNSEPLTYKLLFISIIILLSVLATFYAMFHVSGSITKLYFPDFKIPFVDPEFKPTPLKQAFKTLKRADYALWLFLGVPYYLIGLQIIQYGFNL</sequence>
<name>A0ABS3Q1L7_9GAMM</name>
<keyword evidence="3" id="KW-1185">Reference proteome</keyword>
<feature type="transmembrane region" description="Helical" evidence="1">
    <location>
        <begin position="44"/>
        <end position="63"/>
    </location>
</feature>
<evidence type="ECO:0000313" key="3">
    <source>
        <dbReference type="Proteomes" id="UP000664835"/>
    </source>
</evidence>
<keyword evidence="1" id="KW-0812">Transmembrane</keyword>
<dbReference type="Proteomes" id="UP000664835">
    <property type="component" value="Unassembled WGS sequence"/>
</dbReference>
<feature type="transmembrane region" description="Helical" evidence="1">
    <location>
        <begin position="103"/>
        <end position="125"/>
    </location>
</feature>
<protein>
    <submittedName>
        <fullName evidence="2">Uncharacterized protein</fullName>
    </submittedName>
</protein>
<feature type="transmembrane region" description="Helical" evidence="1">
    <location>
        <begin position="12"/>
        <end position="32"/>
    </location>
</feature>